<evidence type="ECO:0000313" key="2">
    <source>
        <dbReference type="Proteomes" id="UP001497700"/>
    </source>
</evidence>
<sequence>MDDNQKVEYEATSKQLRADLKSFEADWASRHDGKKPTRDDIKQTPEIARKYKKYNQVRDILSGKVPPPKSEGHANARKRKTEQSLVETPSKRSRPAETPSHIRQRIIDPELFETPSTRKLFSPALPTSIGPTPQRDGRILGLFDLLEENDENTPSKCRNSESLEDAKIQATPSKRTGQTDDDIAKLGRTPMSSSKRVLFMTPSKRARRGSTGAETPSTVRKLQLTTPSFLRRAPLATVDENGDYISPAPLRLPRKPLGRGLSSVVASLRKLEEEALDDDLDVLREMENEGNPTNPANPAKPAKPKEDILEPGSQAQQLLGGFDDEALYDSPTEEQVGRDGQPLRVYKKKGQKRTTRRVNMRPTRSKRPQQPTKEQGEDGAEEDVVPETQADTTKTTDEPPLDIGSGSDFDPQDDEEEEPKEKAQAKKTKKPDKKEGKVRKAARKVNELAHANFKRLKLRNSGAKGPAAGSRFRRRR</sequence>
<comment type="caution">
    <text evidence="1">The sequence shown here is derived from an EMBL/GenBank/DDBJ whole genome shotgun (WGS) entry which is preliminary data.</text>
</comment>
<keyword evidence="2" id="KW-1185">Reference proteome</keyword>
<name>A0ACB9YPU7_9PEZI</name>
<proteinExistence type="predicted"/>
<accession>A0ACB9YPU7</accession>
<evidence type="ECO:0000313" key="1">
    <source>
        <dbReference type="EMBL" id="KAI4861146.1"/>
    </source>
</evidence>
<gene>
    <name evidence="1" type="ORF">F4820DRAFT_434682</name>
</gene>
<dbReference type="Proteomes" id="UP001497700">
    <property type="component" value="Unassembled WGS sequence"/>
</dbReference>
<dbReference type="EMBL" id="MU393561">
    <property type="protein sequence ID" value="KAI4861146.1"/>
    <property type="molecule type" value="Genomic_DNA"/>
</dbReference>
<protein>
    <submittedName>
        <fullName evidence="1">DNA replication/checkpoint protein</fullName>
    </submittedName>
</protein>
<reference evidence="1 2" key="1">
    <citation type="journal article" date="2022" name="New Phytol.">
        <title>Ecological generalism drives hyperdiversity of secondary metabolite gene clusters in xylarialean endophytes.</title>
        <authorList>
            <person name="Franco M.E.E."/>
            <person name="Wisecaver J.H."/>
            <person name="Arnold A.E."/>
            <person name="Ju Y.M."/>
            <person name="Slot J.C."/>
            <person name="Ahrendt S."/>
            <person name="Moore L.P."/>
            <person name="Eastman K.E."/>
            <person name="Scott K."/>
            <person name="Konkel Z."/>
            <person name="Mondo S.J."/>
            <person name="Kuo A."/>
            <person name="Hayes R.D."/>
            <person name="Haridas S."/>
            <person name="Andreopoulos B."/>
            <person name="Riley R."/>
            <person name="LaButti K."/>
            <person name="Pangilinan J."/>
            <person name="Lipzen A."/>
            <person name="Amirebrahimi M."/>
            <person name="Yan J."/>
            <person name="Adam C."/>
            <person name="Keymanesh K."/>
            <person name="Ng V."/>
            <person name="Louie K."/>
            <person name="Northen T."/>
            <person name="Drula E."/>
            <person name="Henrissat B."/>
            <person name="Hsieh H.M."/>
            <person name="Youens-Clark K."/>
            <person name="Lutzoni F."/>
            <person name="Miadlikowska J."/>
            <person name="Eastwood D.C."/>
            <person name="Hamelin R.C."/>
            <person name="Grigoriev I.V."/>
            <person name="U'Ren J.M."/>
        </authorList>
    </citation>
    <scope>NUCLEOTIDE SEQUENCE [LARGE SCALE GENOMIC DNA]</scope>
    <source>
        <strain evidence="1 2">CBS 119005</strain>
    </source>
</reference>
<organism evidence="1 2">
    <name type="scientific">Hypoxylon rubiginosum</name>
    <dbReference type="NCBI Taxonomy" id="110542"/>
    <lineage>
        <taxon>Eukaryota</taxon>
        <taxon>Fungi</taxon>
        <taxon>Dikarya</taxon>
        <taxon>Ascomycota</taxon>
        <taxon>Pezizomycotina</taxon>
        <taxon>Sordariomycetes</taxon>
        <taxon>Xylariomycetidae</taxon>
        <taxon>Xylariales</taxon>
        <taxon>Hypoxylaceae</taxon>
        <taxon>Hypoxylon</taxon>
    </lineage>
</organism>